<keyword evidence="1" id="KW-0472">Membrane</keyword>
<evidence type="ECO:0000259" key="2">
    <source>
        <dbReference type="Pfam" id="PF13559"/>
    </source>
</evidence>
<keyword evidence="1" id="KW-0812">Transmembrane</keyword>
<organism evidence="3 4">
    <name type="scientific">Microbacterium barkeri</name>
    <dbReference type="NCBI Taxonomy" id="33917"/>
    <lineage>
        <taxon>Bacteria</taxon>
        <taxon>Bacillati</taxon>
        <taxon>Actinomycetota</taxon>
        <taxon>Actinomycetes</taxon>
        <taxon>Micrococcales</taxon>
        <taxon>Microbacteriaceae</taxon>
        <taxon>Microbacterium</taxon>
    </lineage>
</organism>
<dbReference type="EMBL" id="BSEJ01000004">
    <property type="protein sequence ID" value="GLJ61108.1"/>
    <property type="molecule type" value="Genomic_DNA"/>
</dbReference>
<sequence>MTGAQLATGALRLVLATLPDGDEARDWAEDELGDPVYDAAQPTLLDRIAGAIADFFARLFDTELGAEWNPLLAIVVTGVIAIVVVCAFLIWGRPRSAHRAPSRSALLFGEDEHRAAAELRASAARRAEAGDWTGAVVDRFRALARSLEERDLLDAPPGTTAQRFAVLAKAPFPAHADALSRAAAAFDDVRYLRREGTAEMYAAVAQLDDAISAARPARLREGVLG</sequence>
<dbReference type="AlphaFoldDB" id="A0A9W6LWD2"/>
<evidence type="ECO:0000313" key="3">
    <source>
        <dbReference type="EMBL" id="GLJ61108.1"/>
    </source>
</evidence>
<comment type="caution">
    <text evidence="3">The sequence shown here is derived from an EMBL/GenBank/DDBJ whole genome shotgun (WGS) entry which is preliminary data.</text>
</comment>
<name>A0A9W6LWD2_9MICO</name>
<dbReference type="InterPro" id="IPR025403">
    <property type="entry name" value="TgpA-like_C"/>
</dbReference>
<feature type="domain" description="Protein-glutamine gamma-glutamyltransferase-like C-terminal" evidence="2">
    <location>
        <begin position="139"/>
        <end position="208"/>
    </location>
</feature>
<dbReference type="Pfam" id="PF13559">
    <property type="entry name" value="DUF4129"/>
    <property type="match status" value="1"/>
</dbReference>
<feature type="transmembrane region" description="Helical" evidence="1">
    <location>
        <begin position="71"/>
        <end position="91"/>
    </location>
</feature>
<dbReference type="Proteomes" id="UP001142462">
    <property type="component" value="Unassembled WGS sequence"/>
</dbReference>
<reference evidence="3" key="1">
    <citation type="journal article" date="2014" name="Int. J. Syst. Evol. Microbiol.">
        <title>Complete genome sequence of Corynebacterium casei LMG S-19264T (=DSM 44701T), isolated from a smear-ripened cheese.</title>
        <authorList>
            <consortium name="US DOE Joint Genome Institute (JGI-PGF)"/>
            <person name="Walter F."/>
            <person name="Albersmeier A."/>
            <person name="Kalinowski J."/>
            <person name="Ruckert C."/>
        </authorList>
    </citation>
    <scope>NUCLEOTIDE SEQUENCE</scope>
    <source>
        <strain evidence="3">VKM Ac-1020</strain>
    </source>
</reference>
<proteinExistence type="predicted"/>
<evidence type="ECO:0000256" key="1">
    <source>
        <dbReference type="SAM" id="Phobius"/>
    </source>
</evidence>
<gene>
    <name evidence="3" type="ORF">GCM10017576_12370</name>
</gene>
<evidence type="ECO:0000313" key="4">
    <source>
        <dbReference type="Proteomes" id="UP001142462"/>
    </source>
</evidence>
<protein>
    <recommendedName>
        <fullName evidence="2">Protein-glutamine gamma-glutamyltransferase-like C-terminal domain-containing protein</fullName>
    </recommendedName>
</protein>
<dbReference type="RefSeq" id="WP_271172816.1">
    <property type="nucleotide sequence ID" value="NZ_BSEJ01000004.1"/>
</dbReference>
<reference evidence="3" key="2">
    <citation type="submission" date="2023-01" db="EMBL/GenBank/DDBJ databases">
        <authorList>
            <person name="Sun Q."/>
            <person name="Evtushenko L."/>
        </authorList>
    </citation>
    <scope>NUCLEOTIDE SEQUENCE</scope>
    <source>
        <strain evidence="3">VKM Ac-1020</strain>
    </source>
</reference>
<accession>A0A9W6LWD2</accession>
<keyword evidence="1" id="KW-1133">Transmembrane helix</keyword>
<keyword evidence="4" id="KW-1185">Reference proteome</keyword>